<keyword evidence="3" id="KW-1185">Reference proteome</keyword>
<dbReference type="InterPro" id="IPR029377">
    <property type="entry name" value="TMEM220"/>
</dbReference>
<gene>
    <name evidence="2" type="ORF">mPipKuh1_017637</name>
</gene>
<dbReference type="OrthoDB" id="9924288at2759"/>
<reference evidence="2 3" key="1">
    <citation type="journal article" date="2020" name="Nature">
        <title>Six reference-quality genomes reveal evolution of bat adaptations.</title>
        <authorList>
            <person name="Jebb D."/>
            <person name="Huang Z."/>
            <person name="Pippel M."/>
            <person name="Hughes G.M."/>
            <person name="Lavrichenko K."/>
            <person name="Devanna P."/>
            <person name="Winkler S."/>
            <person name="Jermiin L.S."/>
            <person name="Skirmuntt E.C."/>
            <person name="Katzourakis A."/>
            <person name="Burkitt-Gray L."/>
            <person name="Ray D.A."/>
            <person name="Sullivan K.A.M."/>
            <person name="Roscito J.G."/>
            <person name="Kirilenko B.M."/>
            <person name="Davalos L.M."/>
            <person name="Corthals A.P."/>
            <person name="Power M.L."/>
            <person name="Jones G."/>
            <person name="Ransome R.D."/>
            <person name="Dechmann D.K.N."/>
            <person name="Locatelli A.G."/>
            <person name="Puechmaille S.J."/>
            <person name="Fedrigo O."/>
            <person name="Jarvis E.D."/>
            <person name="Hiller M."/>
            <person name="Vernes S.C."/>
            <person name="Myers E.W."/>
            <person name="Teeling E.C."/>
        </authorList>
    </citation>
    <scope>NUCLEOTIDE SEQUENCE [LARGE SCALE GENOMIC DNA]</scope>
    <source>
        <strain evidence="2">MPipKuh1</strain>
        <tissue evidence="2">Flight muscle</tissue>
    </source>
</reference>
<organism evidence="2 3">
    <name type="scientific">Pipistrellus kuhlii</name>
    <name type="common">Kuhl's pipistrelle</name>
    <dbReference type="NCBI Taxonomy" id="59472"/>
    <lineage>
        <taxon>Eukaryota</taxon>
        <taxon>Metazoa</taxon>
        <taxon>Chordata</taxon>
        <taxon>Craniata</taxon>
        <taxon>Vertebrata</taxon>
        <taxon>Euteleostomi</taxon>
        <taxon>Mammalia</taxon>
        <taxon>Eutheria</taxon>
        <taxon>Laurasiatheria</taxon>
        <taxon>Chiroptera</taxon>
        <taxon>Yangochiroptera</taxon>
        <taxon>Vespertilionidae</taxon>
        <taxon>Pipistrellus</taxon>
    </lineage>
</organism>
<dbReference type="AlphaFoldDB" id="A0A7J7TY40"/>
<keyword evidence="1" id="KW-1133">Transmembrane helix</keyword>
<keyword evidence="1" id="KW-0472">Membrane</keyword>
<dbReference type="Pfam" id="PF15071">
    <property type="entry name" value="TMEM220"/>
    <property type="match status" value="1"/>
</dbReference>
<dbReference type="Proteomes" id="UP000558488">
    <property type="component" value="Unassembled WGS sequence"/>
</dbReference>
<feature type="transmembrane region" description="Helical" evidence="1">
    <location>
        <begin position="101"/>
        <end position="117"/>
    </location>
</feature>
<feature type="transmembrane region" description="Helical" evidence="1">
    <location>
        <begin position="36"/>
        <end position="55"/>
    </location>
</feature>
<name>A0A7J7TY40_PIPKU</name>
<feature type="transmembrane region" description="Helical" evidence="1">
    <location>
        <begin position="129"/>
        <end position="148"/>
    </location>
</feature>
<dbReference type="PANTHER" id="PTHR34262:SF1">
    <property type="entry name" value="TRANSMEMBRANE PROTEIN 220"/>
    <property type="match status" value="1"/>
</dbReference>
<protein>
    <submittedName>
        <fullName evidence="2">Transmembrane protein 220</fullName>
    </submittedName>
</protein>
<sequence>MALEGRWVLALWRACNMLMAAFFALAALVQVNDPDAELWVVIYVIPTVLTFLVGLDPLVTDNLIWKSVAAVLAFFCLVWAASLAHYLMLHSQWFVFHEEEGRELFGLVLIIAWMSLCHNSSKNPIGGRIRVVIASITAVLPFIAWLYISITKEMQSLWTTHCKMC</sequence>
<feature type="transmembrane region" description="Helical" evidence="1">
    <location>
        <begin position="67"/>
        <end position="89"/>
    </location>
</feature>
<evidence type="ECO:0000256" key="1">
    <source>
        <dbReference type="SAM" id="Phobius"/>
    </source>
</evidence>
<keyword evidence="1 2" id="KW-0812">Transmembrane</keyword>
<evidence type="ECO:0000313" key="3">
    <source>
        <dbReference type="Proteomes" id="UP000558488"/>
    </source>
</evidence>
<evidence type="ECO:0000313" key="2">
    <source>
        <dbReference type="EMBL" id="KAF6305547.1"/>
    </source>
</evidence>
<feature type="transmembrane region" description="Helical" evidence="1">
    <location>
        <begin position="7"/>
        <end position="30"/>
    </location>
</feature>
<dbReference type="EMBL" id="JACAGB010000023">
    <property type="protein sequence ID" value="KAF6305547.1"/>
    <property type="molecule type" value="Genomic_DNA"/>
</dbReference>
<comment type="caution">
    <text evidence="2">The sequence shown here is derived from an EMBL/GenBank/DDBJ whole genome shotgun (WGS) entry which is preliminary data.</text>
</comment>
<proteinExistence type="predicted"/>
<dbReference type="PANTHER" id="PTHR34262">
    <property type="entry name" value="TRANSMEMBRANE PROTEIN 220"/>
    <property type="match status" value="1"/>
</dbReference>
<accession>A0A7J7TY40</accession>